<organism evidence="2 3">
    <name type="scientific">Demequina litorisediminis</name>
    <dbReference type="NCBI Taxonomy" id="1849022"/>
    <lineage>
        <taxon>Bacteria</taxon>
        <taxon>Bacillati</taxon>
        <taxon>Actinomycetota</taxon>
        <taxon>Actinomycetes</taxon>
        <taxon>Micrococcales</taxon>
        <taxon>Demequinaceae</taxon>
        <taxon>Demequina</taxon>
    </lineage>
</organism>
<comment type="caution">
    <text evidence="2">The sequence shown here is derived from an EMBL/GenBank/DDBJ whole genome shotgun (WGS) entry which is preliminary data.</text>
</comment>
<dbReference type="Proteomes" id="UP001157125">
    <property type="component" value="Unassembled WGS sequence"/>
</dbReference>
<accession>A0ABQ6IJG2</accession>
<protein>
    <recommendedName>
        <fullName evidence="1">Pyruvate kinase C-terminal domain-containing protein</fullName>
    </recommendedName>
</protein>
<dbReference type="Pfam" id="PF02887">
    <property type="entry name" value="PK_C"/>
    <property type="match status" value="1"/>
</dbReference>
<proteinExistence type="predicted"/>
<evidence type="ECO:0000313" key="2">
    <source>
        <dbReference type="EMBL" id="GMA37455.1"/>
    </source>
</evidence>
<feature type="domain" description="Pyruvate kinase C-terminal" evidence="1">
    <location>
        <begin position="2"/>
        <end position="66"/>
    </location>
</feature>
<reference evidence="3" key="1">
    <citation type="journal article" date="2019" name="Int. J. Syst. Evol. Microbiol.">
        <title>The Global Catalogue of Microorganisms (GCM) 10K type strain sequencing project: providing services to taxonomists for standard genome sequencing and annotation.</title>
        <authorList>
            <consortium name="The Broad Institute Genomics Platform"/>
            <consortium name="The Broad Institute Genome Sequencing Center for Infectious Disease"/>
            <person name="Wu L."/>
            <person name="Ma J."/>
        </authorList>
    </citation>
    <scope>NUCLEOTIDE SEQUENCE [LARGE SCALE GENOMIC DNA]</scope>
    <source>
        <strain evidence="3">NBRC 112299</strain>
    </source>
</reference>
<evidence type="ECO:0000313" key="3">
    <source>
        <dbReference type="Proteomes" id="UP001157125"/>
    </source>
</evidence>
<gene>
    <name evidence="2" type="ORF">GCM10025876_36590</name>
</gene>
<name>A0ABQ6IJG2_9MICO</name>
<sequence>MLDIKYIVTFTQSGDSAVRMARLRPSVPMLAFTPDAKTQKRLALSWGVDARLVDRAETADDMVNMVDAKAQGRWPRRGRRLRGGRVRHARGHARHHQLGVRPQDWPGARLTASLNHEGPVAPMWCGGPFVMIGRCGDQERLGEKFRASRSGSVGAAR</sequence>
<dbReference type="InterPro" id="IPR036918">
    <property type="entry name" value="Pyrv_Knase_C_sf"/>
</dbReference>
<keyword evidence="3" id="KW-1185">Reference proteome</keyword>
<dbReference type="EMBL" id="BSUN01000001">
    <property type="protein sequence ID" value="GMA37455.1"/>
    <property type="molecule type" value="Genomic_DNA"/>
</dbReference>
<dbReference type="Gene3D" id="3.40.1380.20">
    <property type="entry name" value="Pyruvate kinase, C-terminal domain"/>
    <property type="match status" value="1"/>
</dbReference>
<dbReference type="InterPro" id="IPR015795">
    <property type="entry name" value="Pyrv_Knase_C"/>
</dbReference>
<evidence type="ECO:0000259" key="1">
    <source>
        <dbReference type="Pfam" id="PF02887"/>
    </source>
</evidence>
<dbReference type="SUPFAM" id="SSF52935">
    <property type="entry name" value="PK C-terminal domain-like"/>
    <property type="match status" value="1"/>
</dbReference>